<accession>A0A410V3R6</accession>
<evidence type="ECO:0000313" key="7">
    <source>
        <dbReference type="EMBL" id="GGI32904.1"/>
    </source>
</evidence>
<evidence type="ECO:0000256" key="3">
    <source>
        <dbReference type="ARBA" id="ARBA00022692"/>
    </source>
</evidence>
<dbReference type="Pfam" id="PF03788">
    <property type="entry name" value="LrgA"/>
    <property type="match status" value="1"/>
</dbReference>
<proteinExistence type="predicted"/>
<dbReference type="Proteomes" id="UP000625079">
    <property type="component" value="Unassembled WGS sequence"/>
</dbReference>
<evidence type="ECO:0000256" key="1">
    <source>
        <dbReference type="ARBA" id="ARBA00004651"/>
    </source>
</evidence>
<evidence type="ECO:0000313" key="9">
    <source>
        <dbReference type="Proteomes" id="UP000593880"/>
    </source>
</evidence>
<comment type="subcellular location">
    <subcellularLocation>
        <location evidence="1">Cell membrane</location>
        <topology evidence="1">Multi-pass membrane protein</topology>
    </subcellularLocation>
</comment>
<dbReference type="InterPro" id="IPR005538">
    <property type="entry name" value="LrgA/CidA"/>
</dbReference>
<feature type="transmembrane region" description="Helical" evidence="6">
    <location>
        <begin position="86"/>
        <end position="109"/>
    </location>
</feature>
<dbReference type="Proteomes" id="UP000593880">
    <property type="component" value="Chromosome"/>
</dbReference>
<organism evidence="7 10">
    <name type="scientific">Bradyrhizobium guangdongense</name>
    <dbReference type="NCBI Taxonomy" id="1325090"/>
    <lineage>
        <taxon>Bacteria</taxon>
        <taxon>Pseudomonadati</taxon>
        <taxon>Pseudomonadota</taxon>
        <taxon>Alphaproteobacteria</taxon>
        <taxon>Hyphomicrobiales</taxon>
        <taxon>Nitrobacteraceae</taxon>
        <taxon>Bradyrhizobium</taxon>
    </lineage>
</organism>
<evidence type="ECO:0000256" key="2">
    <source>
        <dbReference type="ARBA" id="ARBA00022475"/>
    </source>
</evidence>
<evidence type="ECO:0000313" key="10">
    <source>
        <dbReference type="Proteomes" id="UP000625079"/>
    </source>
</evidence>
<dbReference type="AlphaFoldDB" id="A0A410V3R6"/>
<evidence type="ECO:0000256" key="5">
    <source>
        <dbReference type="ARBA" id="ARBA00023136"/>
    </source>
</evidence>
<dbReference type="EMBL" id="BMHC01000027">
    <property type="protein sequence ID" value="GGI32904.1"/>
    <property type="molecule type" value="Genomic_DNA"/>
</dbReference>
<evidence type="ECO:0000256" key="6">
    <source>
        <dbReference type="SAM" id="Phobius"/>
    </source>
</evidence>
<dbReference type="PANTHER" id="PTHR33931:SF2">
    <property type="entry name" value="HOLIN-LIKE PROTEIN CIDA"/>
    <property type="match status" value="1"/>
</dbReference>
<keyword evidence="5 6" id="KW-0472">Membrane</keyword>
<keyword evidence="3 6" id="KW-0812">Transmembrane</keyword>
<reference evidence="7" key="3">
    <citation type="submission" date="2022-12" db="EMBL/GenBank/DDBJ databases">
        <authorList>
            <person name="Sun Q."/>
            <person name="Zhou Y."/>
        </authorList>
    </citation>
    <scope>NUCLEOTIDE SEQUENCE</scope>
    <source>
        <strain evidence="7">CGMCC 1.15034</strain>
    </source>
</reference>
<reference evidence="8 9" key="2">
    <citation type="submission" date="2018-06" db="EMBL/GenBank/DDBJ databases">
        <title>Comparative genomics of rhizobia nodulating Arachis hypogaea in China.</title>
        <authorList>
            <person name="Li Y."/>
        </authorList>
    </citation>
    <scope>NUCLEOTIDE SEQUENCE [LARGE SCALE GENOMIC DNA]</scope>
    <source>
        <strain evidence="8 9">CCBAU 51658</strain>
    </source>
</reference>
<keyword evidence="2" id="KW-1003">Cell membrane</keyword>
<protein>
    <submittedName>
        <fullName evidence="8">CidA/LrgA family protein</fullName>
    </submittedName>
    <submittedName>
        <fullName evidence="7">Murein hydrolase transporter LrgA</fullName>
    </submittedName>
</protein>
<evidence type="ECO:0000256" key="4">
    <source>
        <dbReference type="ARBA" id="ARBA00022989"/>
    </source>
</evidence>
<dbReference type="EMBL" id="CP030057">
    <property type="protein sequence ID" value="QOZ59416.1"/>
    <property type="molecule type" value="Genomic_DNA"/>
</dbReference>
<dbReference type="RefSeq" id="WP_128965036.1">
    <property type="nucleotide sequence ID" value="NZ_BMHC01000027.1"/>
</dbReference>
<reference evidence="7" key="1">
    <citation type="journal article" date="2014" name="Int. J. Syst. Evol. Microbiol.">
        <title>Complete genome sequence of Corynebacterium casei LMG S-19264T (=DSM 44701T), isolated from a smear-ripened cheese.</title>
        <authorList>
            <consortium name="US DOE Joint Genome Institute (JGI-PGF)"/>
            <person name="Walter F."/>
            <person name="Albersmeier A."/>
            <person name="Kalinowski J."/>
            <person name="Ruckert C."/>
        </authorList>
    </citation>
    <scope>NUCLEOTIDE SEQUENCE</scope>
    <source>
        <strain evidence="7">CGMCC 1.15034</strain>
    </source>
</reference>
<gene>
    <name evidence="7" type="ORF">GCM10010987_71730</name>
    <name evidence="8" type="ORF">XH86_12260</name>
</gene>
<sequence>MLEQIARVLFWLGLGEILTKMLSLPVPSAVLGLALLYAELSVRGEVPPELEKLADKLLQLLGLLFVPAGVGVIAHLDVFRGEALPILAAVIGGTAVTICTTALVVNHVARSRRRNRPGRFDAPTEARSRVRS</sequence>
<keyword evidence="7" id="KW-0378">Hydrolase</keyword>
<name>A0A410V3R6_9BRAD</name>
<feature type="transmembrane region" description="Helical" evidence="6">
    <location>
        <begin position="57"/>
        <end position="74"/>
    </location>
</feature>
<keyword evidence="9" id="KW-1185">Reference proteome</keyword>
<feature type="transmembrane region" description="Helical" evidence="6">
    <location>
        <begin position="17"/>
        <end position="37"/>
    </location>
</feature>
<dbReference type="GO" id="GO:0016787">
    <property type="term" value="F:hydrolase activity"/>
    <property type="evidence" value="ECO:0007669"/>
    <property type="project" value="UniProtKB-KW"/>
</dbReference>
<keyword evidence="4 6" id="KW-1133">Transmembrane helix</keyword>
<dbReference type="PANTHER" id="PTHR33931">
    <property type="entry name" value="HOLIN-LIKE PROTEIN CIDA-RELATED"/>
    <property type="match status" value="1"/>
</dbReference>
<dbReference type="OrthoDB" id="385012at2"/>
<dbReference type="GO" id="GO:0005886">
    <property type="term" value="C:plasma membrane"/>
    <property type="evidence" value="ECO:0007669"/>
    <property type="project" value="UniProtKB-SubCell"/>
</dbReference>
<evidence type="ECO:0000313" key="8">
    <source>
        <dbReference type="EMBL" id="QOZ59416.1"/>
    </source>
</evidence>